<dbReference type="PANTHER" id="PTHR44329">
    <property type="entry name" value="SERINE/THREONINE-PROTEIN KINASE TNNI3K-RELATED"/>
    <property type="match status" value="1"/>
</dbReference>
<organism evidence="6 7">
    <name type="scientific">Rhizophagus irregularis</name>
    <dbReference type="NCBI Taxonomy" id="588596"/>
    <lineage>
        <taxon>Eukaryota</taxon>
        <taxon>Fungi</taxon>
        <taxon>Fungi incertae sedis</taxon>
        <taxon>Mucoromycota</taxon>
        <taxon>Glomeromycotina</taxon>
        <taxon>Glomeromycetes</taxon>
        <taxon>Glomerales</taxon>
        <taxon>Glomeraceae</taxon>
        <taxon>Rhizophagus</taxon>
    </lineage>
</organism>
<evidence type="ECO:0000256" key="4">
    <source>
        <dbReference type="ARBA" id="ARBA00022840"/>
    </source>
</evidence>
<evidence type="ECO:0000313" key="6">
    <source>
        <dbReference type="EMBL" id="PKY47331.1"/>
    </source>
</evidence>
<protein>
    <submittedName>
        <fullName evidence="6">Kinase-like protein</fullName>
    </submittedName>
</protein>
<dbReference type="VEuPathDB" id="FungiDB:FUN_020871"/>
<dbReference type="Proteomes" id="UP000234323">
    <property type="component" value="Unassembled WGS sequence"/>
</dbReference>
<evidence type="ECO:0000313" key="7">
    <source>
        <dbReference type="Proteomes" id="UP000234323"/>
    </source>
</evidence>
<dbReference type="Gene3D" id="1.10.510.10">
    <property type="entry name" value="Transferase(Phosphotransferase) domain 1"/>
    <property type="match status" value="1"/>
</dbReference>
<dbReference type="PANTHER" id="PTHR44329:SF288">
    <property type="entry name" value="MITOGEN-ACTIVATED PROTEIN KINASE KINASE KINASE 20"/>
    <property type="match status" value="1"/>
</dbReference>
<keyword evidence="4" id="KW-0067">ATP-binding</keyword>
<comment type="caution">
    <text evidence="6">The sequence shown here is derived from an EMBL/GenBank/DDBJ whole genome shotgun (WGS) entry which is preliminary data.</text>
</comment>
<dbReference type="SUPFAM" id="SSF56112">
    <property type="entry name" value="Protein kinase-like (PK-like)"/>
    <property type="match status" value="1"/>
</dbReference>
<name>A0A2I1GL36_9GLOM</name>
<sequence>MSISYHRYQNIKKLRLEHRDANRVKILLDGNISQIIYHYDPHGFKILDKIASGSSALVYNVCWKSASKFAIKKFIGSSSKEAIVNEIYLTEMVNSHPNIIQFHGLTKLQDEKNYSLVLEYAEGGTLRKYLSNDAISFEWESQLRFAKDIASAISWLHDDMGIIHGDLHPNNILINKGTIKIADFGCSYLKGSNRNTQVQGVIPYMDPNFFEQRLRSSETQRHPYPLAEKADIYSLGVLFWELTSRKMPFDFETKNNDPFEIIKIKSNILKGMREKPSPGTNHKFVALYEKCWQHKSDVRPEIRQVILELNNIEPLVVSENFGSKEIETIEKSETLENDEVNVPSYDYDINKYNL</sequence>
<dbReference type="InterPro" id="IPR051681">
    <property type="entry name" value="Ser/Thr_Kinases-Pseudokinases"/>
</dbReference>
<keyword evidence="7" id="KW-1185">Reference proteome</keyword>
<proteinExistence type="predicted"/>
<dbReference type="InterPro" id="IPR011009">
    <property type="entry name" value="Kinase-like_dom_sf"/>
</dbReference>
<keyword evidence="3 6" id="KW-0418">Kinase</keyword>
<dbReference type="VEuPathDB" id="FungiDB:RhiirFUN_009733"/>
<dbReference type="InterPro" id="IPR000719">
    <property type="entry name" value="Prot_kinase_dom"/>
</dbReference>
<accession>A0A2I1GL36</accession>
<evidence type="ECO:0000256" key="2">
    <source>
        <dbReference type="ARBA" id="ARBA00022741"/>
    </source>
</evidence>
<gene>
    <name evidence="6" type="ORF">RhiirA4_444788</name>
</gene>
<dbReference type="AlphaFoldDB" id="A0A2I1GL36"/>
<keyword evidence="2" id="KW-0547">Nucleotide-binding</keyword>
<evidence type="ECO:0000256" key="1">
    <source>
        <dbReference type="ARBA" id="ARBA00022679"/>
    </source>
</evidence>
<feature type="domain" description="Protein kinase" evidence="5">
    <location>
        <begin position="44"/>
        <end position="316"/>
    </location>
</feature>
<reference evidence="6 7" key="1">
    <citation type="submission" date="2015-10" db="EMBL/GenBank/DDBJ databases">
        <title>Genome analyses suggest a sexual origin of heterokaryosis in a supposedly ancient asexual fungus.</title>
        <authorList>
            <person name="Ropars J."/>
            <person name="Sedzielewska K."/>
            <person name="Noel J."/>
            <person name="Charron P."/>
            <person name="Farinelli L."/>
            <person name="Marton T."/>
            <person name="Kruger M."/>
            <person name="Pelin A."/>
            <person name="Brachmann A."/>
            <person name="Corradi N."/>
        </authorList>
    </citation>
    <scope>NUCLEOTIDE SEQUENCE [LARGE SCALE GENOMIC DNA]</scope>
    <source>
        <strain evidence="6 7">A4</strain>
    </source>
</reference>
<evidence type="ECO:0000256" key="3">
    <source>
        <dbReference type="ARBA" id="ARBA00022777"/>
    </source>
</evidence>
<dbReference type="Pfam" id="PF00069">
    <property type="entry name" value="Pkinase"/>
    <property type="match status" value="1"/>
</dbReference>
<dbReference type="PROSITE" id="PS50011">
    <property type="entry name" value="PROTEIN_KINASE_DOM"/>
    <property type="match status" value="1"/>
</dbReference>
<dbReference type="VEuPathDB" id="FungiDB:RhiirA1_542195"/>
<dbReference type="GO" id="GO:0005524">
    <property type="term" value="F:ATP binding"/>
    <property type="evidence" value="ECO:0007669"/>
    <property type="project" value="UniProtKB-KW"/>
</dbReference>
<dbReference type="GO" id="GO:0004674">
    <property type="term" value="F:protein serine/threonine kinase activity"/>
    <property type="evidence" value="ECO:0007669"/>
    <property type="project" value="TreeGrafter"/>
</dbReference>
<dbReference type="EMBL" id="LLXI01000536">
    <property type="protein sequence ID" value="PKY47331.1"/>
    <property type="molecule type" value="Genomic_DNA"/>
</dbReference>
<evidence type="ECO:0000259" key="5">
    <source>
        <dbReference type="PROSITE" id="PS50011"/>
    </source>
</evidence>
<keyword evidence="1" id="KW-0808">Transferase</keyword>